<dbReference type="Proteomes" id="UP000317650">
    <property type="component" value="Chromosome 7"/>
</dbReference>
<evidence type="ECO:0000259" key="3">
    <source>
        <dbReference type="Pfam" id="PF25598"/>
    </source>
</evidence>
<dbReference type="InterPro" id="IPR045185">
    <property type="entry name" value="PUB22/23/24-like"/>
</dbReference>
<comment type="catalytic activity">
    <reaction evidence="2">
        <text>S-ubiquitinyl-[E2 ubiquitin-conjugating enzyme]-L-cysteine + [acceptor protein]-L-lysine = [E2 ubiquitin-conjugating enzyme]-L-cysteine + N(6)-ubiquitinyl-[acceptor protein]-L-lysine.</text>
        <dbReference type="EC" id="2.3.2.27"/>
    </reaction>
</comment>
<protein>
    <recommendedName>
        <fullName evidence="2 3">U-box domain-containing protein</fullName>
        <ecNumber evidence="2">2.3.2.27</ecNumber>
    </recommendedName>
    <alternativeName>
        <fullName evidence="2">RING-type E3 ubiquitin transferase PUB</fullName>
    </alternativeName>
</protein>
<evidence type="ECO:0000313" key="5">
    <source>
        <dbReference type="Proteomes" id="UP000317650"/>
    </source>
</evidence>
<organism evidence="4 5">
    <name type="scientific">Musa balbisiana</name>
    <name type="common">Banana</name>
    <dbReference type="NCBI Taxonomy" id="52838"/>
    <lineage>
        <taxon>Eukaryota</taxon>
        <taxon>Viridiplantae</taxon>
        <taxon>Streptophyta</taxon>
        <taxon>Embryophyta</taxon>
        <taxon>Tracheophyta</taxon>
        <taxon>Spermatophyta</taxon>
        <taxon>Magnoliopsida</taxon>
        <taxon>Liliopsida</taxon>
        <taxon>Zingiberales</taxon>
        <taxon>Musaceae</taxon>
        <taxon>Musa</taxon>
    </lineage>
</organism>
<comment type="function">
    <text evidence="2">Functions as an E3 ubiquitin ligase.</text>
</comment>
<dbReference type="EMBL" id="PYDT01000005">
    <property type="protein sequence ID" value="THU61624.1"/>
    <property type="molecule type" value="Genomic_DNA"/>
</dbReference>
<gene>
    <name evidence="4" type="ORF">C4D60_Mb07t25300</name>
</gene>
<dbReference type="Pfam" id="PF25598">
    <property type="entry name" value="ARM_PUB"/>
    <property type="match status" value="1"/>
</dbReference>
<dbReference type="PANTHER" id="PTHR22849">
    <property type="entry name" value="WDSAM1 PROTEIN"/>
    <property type="match status" value="1"/>
</dbReference>
<comment type="caution">
    <text evidence="4">The sequence shown here is derived from an EMBL/GenBank/DDBJ whole genome shotgun (WGS) entry which is preliminary data.</text>
</comment>
<dbReference type="PANTHER" id="PTHR22849:SF168">
    <property type="entry name" value="U-BOX DOMAIN-CONTAINING PROTEIN"/>
    <property type="match status" value="1"/>
</dbReference>
<dbReference type="GO" id="GO:0061630">
    <property type="term" value="F:ubiquitin protein ligase activity"/>
    <property type="evidence" value="ECO:0007669"/>
    <property type="project" value="UniProtKB-UniRule"/>
</dbReference>
<dbReference type="InterPro" id="IPR058678">
    <property type="entry name" value="ARM_PUB"/>
</dbReference>
<evidence type="ECO:0000256" key="1">
    <source>
        <dbReference type="ARBA" id="ARBA00022786"/>
    </source>
</evidence>
<evidence type="ECO:0000256" key="2">
    <source>
        <dbReference type="RuleBase" id="RU369093"/>
    </source>
</evidence>
<evidence type="ECO:0000313" key="4">
    <source>
        <dbReference type="EMBL" id="THU61624.1"/>
    </source>
</evidence>
<keyword evidence="5" id="KW-1185">Reference proteome</keyword>
<accession>A0A4S8JJV2</accession>
<dbReference type="AlphaFoldDB" id="A0A4S8JJV2"/>
<dbReference type="EC" id="2.3.2.27" evidence="2"/>
<dbReference type="GO" id="GO:0016567">
    <property type="term" value="P:protein ubiquitination"/>
    <property type="evidence" value="ECO:0007669"/>
    <property type="project" value="UniProtKB-UniRule"/>
</dbReference>
<name>A0A4S8JJV2_MUSBA</name>
<feature type="domain" description="U-box" evidence="3">
    <location>
        <begin position="2"/>
        <end position="64"/>
    </location>
</feature>
<reference evidence="4 5" key="1">
    <citation type="journal article" date="2019" name="Nat. Plants">
        <title>Genome sequencing of Musa balbisiana reveals subgenome evolution and function divergence in polyploid bananas.</title>
        <authorList>
            <person name="Yao X."/>
        </authorList>
    </citation>
    <scope>NUCLEOTIDE SEQUENCE [LARGE SCALE GENOMIC DNA]</scope>
    <source>
        <strain evidence="5">cv. DH-PKW</strain>
        <tissue evidence="4">Leaves</tissue>
    </source>
</reference>
<keyword evidence="2" id="KW-0808">Transferase</keyword>
<proteinExistence type="predicted"/>
<comment type="pathway">
    <text evidence="2">Protein modification; protein ubiquitination.</text>
</comment>
<sequence length="86" mass="9469">MILRVSSEVASEKAVRILHSVARHSATPRLLQEIMQVGVASRLCLVLQVDCKAKTREKAKEILTRILDEACDSPLKQDGEALGSEQ</sequence>
<keyword evidence="1 2" id="KW-0833">Ubl conjugation pathway</keyword>